<dbReference type="Pfam" id="PF00583">
    <property type="entry name" value="Acetyltransf_1"/>
    <property type="match status" value="1"/>
</dbReference>
<sequence>MVQRDRDKNKMSPPLFPPSLIDARVAAALPDGFTIRPLARDDYAKGFLECLRDLTWTGDQTADEFAARYDELDTQGKGPYYYLVVEHEGRVVGTGAVVVEKKFIWNRASVGHVEEICVAKAHQGKGLGKRIIEALDSVARNAGCTKSILNCSPEKEAFYAKCGYTRSGTEMYHEFVAGHKP</sequence>
<dbReference type="GO" id="GO:0005789">
    <property type="term" value="C:endoplasmic reticulum membrane"/>
    <property type="evidence" value="ECO:0007669"/>
    <property type="project" value="UniProtKB-SubCell"/>
</dbReference>
<dbReference type="Gene3D" id="3.40.630.30">
    <property type="match status" value="1"/>
</dbReference>
<dbReference type="PANTHER" id="PTHR13355:SF11">
    <property type="entry name" value="GLUCOSAMINE 6-PHOSPHATE N-ACETYLTRANSFERASE"/>
    <property type="match status" value="1"/>
</dbReference>
<evidence type="ECO:0000256" key="3">
    <source>
        <dbReference type="ARBA" id="ARBA00011738"/>
    </source>
</evidence>
<accession>A0AB34FXW1</accession>
<name>A0AB34FXW1_9HYPO</name>
<dbReference type="InterPro" id="IPR016181">
    <property type="entry name" value="Acyl_CoA_acyltransferase"/>
</dbReference>
<comment type="pathway">
    <text evidence="8">Nucleotide-sugar biosynthesis; UDP-N-acetyl-alpha-D-glucosamine biosynthesis; N-acetyl-alpha-D-glucosamine 1-phosphate from alpha-D-glucosamine 6-phosphate (route I): step 1/2.</text>
</comment>
<evidence type="ECO:0000256" key="4">
    <source>
        <dbReference type="ARBA" id="ARBA00022679"/>
    </source>
</evidence>
<dbReference type="PROSITE" id="PS51186">
    <property type="entry name" value="GNAT"/>
    <property type="match status" value="1"/>
</dbReference>
<dbReference type="EC" id="2.3.1.4" evidence="8"/>
<evidence type="ECO:0000256" key="5">
    <source>
        <dbReference type="ARBA" id="ARBA00022824"/>
    </source>
</evidence>
<reference evidence="10" key="1">
    <citation type="submission" date="2023-01" db="EMBL/GenBank/DDBJ databases">
        <title>The growth and conidiation of Purpureocillium lavendulum are regulated by nitrogen source and histone H3K14 acetylation.</title>
        <authorList>
            <person name="Tang P."/>
            <person name="Han J."/>
            <person name="Zhang C."/>
            <person name="Tang P."/>
            <person name="Qi F."/>
            <person name="Zhang K."/>
            <person name="Liang L."/>
        </authorList>
    </citation>
    <scope>NUCLEOTIDE SEQUENCE</scope>
    <source>
        <strain evidence="10">YMF1.00683</strain>
    </source>
</reference>
<evidence type="ECO:0000256" key="7">
    <source>
        <dbReference type="ARBA" id="ARBA00023315"/>
    </source>
</evidence>
<dbReference type="GO" id="GO:0006048">
    <property type="term" value="P:UDP-N-acetylglucosamine biosynthetic process"/>
    <property type="evidence" value="ECO:0007669"/>
    <property type="project" value="UniProtKB-UniRule"/>
</dbReference>
<protein>
    <recommendedName>
        <fullName evidence="8">Glucosamine 6-phosphate N-acetyltransferase</fullName>
        <ecNumber evidence="8">2.3.1.4</ecNumber>
    </recommendedName>
</protein>
<keyword evidence="5" id="KW-0256">Endoplasmic reticulum</keyword>
<comment type="subunit">
    <text evidence="3">Homodimer.</text>
</comment>
<dbReference type="GO" id="GO:0004343">
    <property type="term" value="F:glucosamine 6-phosphate N-acetyltransferase activity"/>
    <property type="evidence" value="ECO:0007669"/>
    <property type="project" value="UniProtKB-UniRule"/>
</dbReference>
<comment type="similarity">
    <text evidence="8">Belongs to the acetyltransferase family. GNA1 subfamily.</text>
</comment>
<evidence type="ECO:0000256" key="1">
    <source>
        <dbReference type="ARBA" id="ARBA00004184"/>
    </source>
</evidence>
<keyword evidence="7 8" id="KW-0012">Acyltransferase</keyword>
<evidence type="ECO:0000256" key="6">
    <source>
        <dbReference type="ARBA" id="ARBA00023136"/>
    </source>
</evidence>
<comment type="subcellular location">
    <subcellularLocation>
        <location evidence="1">Endomembrane system</location>
        <topology evidence="1">Peripheral membrane protein</topology>
    </subcellularLocation>
    <subcellularLocation>
        <location evidence="2">Endoplasmic reticulum membrane</location>
    </subcellularLocation>
</comment>
<dbReference type="PANTHER" id="PTHR13355">
    <property type="entry name" value="GLUCOSAMINE 6-PHOSPHATE N-ACETYLTRANSFERASE"/>
    <property type="match status" value="1"/>
</dbReference>
<dbReference type="FunFam" id="3.40.630.30:FF:000048">
    <property type="entry name" value="Glucosamine 6-phosphate N-acetyltransferase"/>
    <property type="match status" value="1"/>
</dbReference>
<comment type="caution">
    <text evidence="10">The sequence shown here is derived from an EMBL/GenBank/DDBJ whole genome shotgun (WGS) entry which is preliminary data.</text>
</comment>
<dbReference type="Proteomes" id="UP001163105">
    <property type="component" value="Unassembled WGS sequence"/>
</dbReference>
<organism evidence="10 11">
    <name type="scientific">Purpureocillium lavendulum</name>
    <dbReference type="NCBI Taxonomy" id="1247861"/>
    <lineage>
        <taxon>Eukaryota</taxon>
        <taxon>Fungi</taxon>
        <taxon>Dikarya</taxon>
        <taxon>Ascomycota</taxon>
        <taxon>Pezizomycotina</taxon>
        <taxon>Sordariomycetes</taxon>
        <taxon>Hypocreomycetidae</taxon>
        <taxon>Hypocreales</taxon>
        <taxon>Ophiocordycipitaceae</taxon>
        <taxon>Purpureocillium</taxon>
    </lineage>
</organism>
<evidence type="ECO:0000256" key="2">
    <source>
        <dbReference type="ARBA" id="ARBA00004586"/>
    </source>
</evidence>
<evidence type="ECO:0000256" key="8">
    <source>
        <dbReference type="RuleBase" id="RU365086"/>
    </source>
</evidence>
<dbReference type="AlphaFoldDB" id="A0AB34FXW1"/>
<dbReference type="EMBL" id="JAQHRD010000003">
    <property type="protein sequence ID" value="KAJ6443611.1"/>
    <property type="molecule type" value="Genomic_DNA"/>
</dbReference>
<evidence type="ECO:0000313" key="11">
    <source>
        <dbReference type="Proteomes" id="UP001163105"/>
    </source>
</evidence>
<keyword evidence="6" id="KW-0472">Membrane</keyword>
<comment type="catalytic activity">
    <reaction evidence="8">
        <text>D-glucosamine 6-phosphate + acetyl-CoA = N-acetyl-D-glucosamine 6-phosphate + CoA + H(+)</text>
        <dbReference type="Rhea" id="RHEA:10292"/>
        <dbReference type="ChEBI" id="CHEBI:15378"/>
        <dbReference type="ChEBI" id="CHEBI:57287"/>
        <dbReference type="ChEBI" id="CHEBI:57288"/>
        <dbReference type="ChEBI" id="CHEBI:57513"/>
        <dbReference type="ChEBI" id="CHEBI:58725"/>
        <dbReference type="EC" id="2.3.1.4"/>
    </reaction>
</comment>
<feature type="domain" description="N-acetyltransferase" evidence="9">
    <location>
        <begin position="33"/>
        <end position="181"/>
    </location>
</feature>
<gene>
    <name evidence="10" type="primary">GNPNAT1</name>
    <name evidence="10" type="ORF">O9K51_04790</name>
</gene>
<dbReference type="SUPFAM" id="SSF55729">
    <property type="entry name" value="Acyl-CoA N-acyltransferases (Nat)"/>
    <property type="match status" value="1"/>
</dbReference>
<keyword evidence="4 8" id="KW-0808">Transferase</keyword>
<keyword evidence="11" id="KW-1185">Reference proteome</keyword>
<evidence type="ECO:0000259" key="9">
    <source>
        <dbReference type="PROSITE" id="PS51186"/>
    </source>
</evidence>
<proteinExistence type="inferred from homology"/>
<evidence type="ECO:0000313" key="10">
    <source>
        <dbReference type="EMBL" id="KAJ6443611.1"/>
    </source>
</evidence>
<dbReference type="CDD" id="cd04301">
    <property type="entry name" value="NAT_SF"/>
    <property type="match status" value="1"/>
</dbReference>
<dbReference type="InterPro" id="IPR039143">
    <property type="entry name" value="GNPNAT1-like"/>
</dbReference>
<dbReference type="InterPro" id="IPR000182">
    <property type="entry name" value="GNAT_dom"/>
</dbReference>